<keyword evidence="4" id="KW-0997">Cell inner membrane</keyword>
<dbReference type="PANTHER" id="PTHR32195">
    <property type="entry name" value="OS07G0662800 PROTEIN"/>
    <property type="match status" value="1"/>
</dbReference>
<accession>A0A7C5P263</accession>
<keyword evidence="2" id="KW-0813">Transport</keyword>
<feature type="transmembrane region" description="Helical" evidence="8">
    <location>
        <begin position="285"/>
        <end position="312"/>
    </location>
</feature>
<sequence>MRKSEALAVLIGTQIGAGVLGLPYAAKEAGLVPSVLVLTGIMLLMLFTARIVLYFSAKMGGAQLSTVARKMLGRGGGLLMFMSITFMSFGALLAYIAGMGSVFAALFGVSAKVGALIFWAFASLVIYLGLEASGKSELAMSLVMLVLFMAVGVMLLPKGRLENATYSSTSSLWKIVGVSIFALGCHTVIPDVYKSLGSYKDTKKLLTWAFVIPTAIYTLFMASFLLVFGRETPQIATQALESLFGRTGFFIGNLIPFFAITTSYIGLGLAQLSNMEEYLGMNRKLAWAITVIPPLGVYLSGIGDFVSVLGLAGDTGDLVAFIVLPLVLYITHRLGFASVEGEAETG</sequence>
<keyword evidence="5 8" id="KW-0812">Transmembrane</keyword>
<feature type="transmembrane region" description="Helical" evidence="8">
    <location>
        <begin position="76"/>
        <end position="97"/>
    </location>
</feature>
<reference evidence="9" key="1">
    <citation type="journal article" date="2020" name="mSystems">
        <title>Genome- and Community-Level Interaction Insights into Carbon Utilization and Element Cycling Functions of Hydrothermarchaeota in Hydrothermal Sediment.</title>
        <authorList>
            <person name="Zhou Z."/>
            <person name="Liu Y."/>
            <person name="Xu W."/>
            <person name="Pan J."/>
            <person name="Luo Z.H."/>
            <person name="Li M."/>
        </authorList>
    </citation>
    <scope>NUCLEOTIDE SEQUENCE [LARGE SCALE GENOMIC DNA]</scope>
    <source>
        <strain evidence="9">HyVt-93</strain>
    </source>
</reference>
<feature type="transmembrane region" description="Helical" evidence="8">
    <location>
        <begin position="318"/>
        <end position="336"/>
    </location>
</feature>
<feature type="transmembrane region" description="Helical" evidence="8">
    <location>
        <begin position="138"/>
        <end position="157"/>
    </location>
</feature>
<protein>
    <submittedName>
        <fullName evidence="9">Amino acid permease</fullName>
    </submittedName>
</protein>
<evidence type="ECO:0000256" key="8">
    <source>
        <dbReference type="SAM" id="Phobius"/>
    </source>
</evidence>
<dbReference type="Proteomes" id="UP000886217">
    <property type="component" value="Unassembled WGS sequence"/>
</dbReference>
<dbReference type="GO" id="GO:0003333">
    <property type="term" value="P:amino acid transmembrane transport"/>
    <property type="evidence" value="ECO:0007669"/>
    <property type="project" value="InterPro"/>
</dbReference>
<feature type="transmembrane region" description="Helical" evidence="8">
    <location>
        <begin position="205"/>
        <end position="229"/>
    </location>
</feature>
<organism evidence="9">
    <name type="scientific">Thermococcus litoralis</name>
    <dbReference type="NCBI Taxonomy" id="2265"/>
    <lineage>
        <taxon>Archaea</taxon>
        <taxon>Methanobacteriati</taxon>
        <taxon>Methanobacteriota</taxon>
        <taxon>Thermococci</taxon>
        <taxon>Thermococcales</taxon>
        <taxon>Thermococcaceae</taxon>
        <taxon>Thermococcus</taxon>
    </lineage>
</organism>
<feature type="transmembrane region" description="Helical" evidence="8">
    <location>
        <begin position="249"/>
        <end position="273"/>
    </location>
</feature>
<evidence type="ECO:0000256" key="7">
    <source>
        <dbReference type="ARBA" id="ARBA00023136"/>
    </source>
</evidence>
<dbReference type="InterPro" id="IPR018227">
    <property type="entry name" value="Amino_acid_transport_2"/>
</dbReference>
<keyword evidence="6 8" id="KW-1133">Transmembrane helix</keyword>
<dbReference type="PANTHER" id="PTHR32195:SF26">
    <property type="entry name" value="TRYPTOPHAN OR TYROSINE TRANSPORTER PROTEIN"/>
    <property type="match status" value="1"/>
</dbReference>
<feature type="transmembrane region" description="Helical" evidence="8">
    <location>
        <begin position="103"/>
        <end position="126"/>
    </location>
</feature>
<evidence type="ECO:0000256" key="1">
    <source>
        <dbReference type="ARBA" id="ARBA00004429"/>
    </source>
</evidence>
<keyword evidence="7 8" id="KW-0472">Membrane</keyword>
<gene>
    <name evidence="9" type="ORF">ENL40_04640</name>
</gene>
<dbReference type="GO" id="GO:0005886">
    <property type="term" value="C:plasma membrane"/>
    <property type="evidence" value="ECO:0007669"/>
    <property type="project" value="UniProtKB-SubCell"/>
</dbReference>
<dbReference type="Gene3D" id="1.20.1740.10">
    <property type="entry name" value="Amino acid/polyamine transporter I"/>
    <property type="match status" value="1"/>
</dbReference>
<comment type="caution">
    <text evidence="9">The sequence shown here is derived from an EMBL/GenBank/DDBJ whole genome shotgun (WGS) entry which is preliminary data.</text>
</comment>
<evidence type="ECO:0000256" key="6">
    <source>
        <dbReference type="ARBA" id="ARBA00022989"/>
    </source>
</evidence>
<feature type="transmembrane region" description="Helical" evidence="8">
    <location>
        <begin position="31"/>
        <end position="55"/>
    </location>
</feature>
<evidence type="ECO:0000256" key="2">
    <source>
        <dbReference type="ARBA" id="ARBA00022448"/>
    </source>
</evidence>
<name>A0A7C5P263_THELI</name>
<dbReference type="EMBL" id="DRTU01000195">
    <property type="protein sequence ID" value="HHI00745.1"/>
    <property type="molecule type" value="Genomic_DNA"/>
</dbReference>
<dbReference type="AlphaFoldDB" id="A0A7C5P263"/>
<keyword evidence="3" id="KW-1003">Cell membrane</keyword>
<evidence type="ECO:0000256" key="3">
    <source>
        <dbReference type="ARBA" id="ARBA00022475"/>
    </source>
</evidence>
<comment type="subcellular location">
    <subcellularLocation>
        <location evidence="1">Cell inner membrane</location>
        <topology evidence="1">Multi-pass membrane protein</topology>
    </subcellularLocation>
</comment>
<evidence type="ECO:0000313" key="9">
    <source>
        <dbReference type="EMBL" id="HHI00745.1"/>
    </source>
</evidence>
<evidence type="ECO:0000256" key="4">
    <source>
        <dbReference type="ARBA" id="ARBA00022519"/>
    </source>
</evidence>
<proteinExistence type="predicted"/>
<evidence type="ECO:0000256" key="5">
    <source>
        <dbReference type="ARBA" id="ARBA00022692"/>
    </source>
</evidence>
<dbReference type="Pfam" id="PF03222">
    <property type="entry name" value="Trp_Tyr_perm"/>
    <property type="match status" value="1"/>
</dbReference>